<evidence type="ECO:0008006" key="3">
    <source>
        <dbReference type="Google" id="ProtNLM"/>
    </source>
</evidence>
<reference evidence="1 2" key="1">
    <citation type="submission" date="2019-01" db="EMBL/GenBank/DDBJ databases">
        <title>Genome sequence of the Antarctic species Gelidibacter gilvus ACAM 158(T).</title>
        <authorList>
            <person name="Bowman J.P."/>
        </authorList>
    </citation>
    <scope>NUCLEOTIDE SEQUENCE [LARGE SCALE GENOMIC DNA]</scope>
    <source>
        <strain evidence="1 2">IC158</strain>
    </source>
</reference>
<evidence type="ECO:0000313" key="2">
    <source>
        <dbReference type="Proteomes" id="UP000289792"/>
    </source>
</evidence>
<proteinExistence type="predicted"/>
<dbReference type="AlphaFoldDB" id="A0A4V1LMF9"/>
<dbReference type="OrthoDB" id="9796058at2"/>
<keyword evidence="2" id="KW-1185">Reference proteome</keyword>
<comment type="caution">
    <text evidence="1">The sequence shown here is derived from an EMBL/GenBank/DDBJ whole genome shotgun (WGS) entry which is preliminary data.</text>
</comment>
<organism evidence="1 2">
    <name type="scientific">Gelidibacter gilvus</name>
    <dbReference type="NCBI Taxonomy" id="59602"/>
    <lineage>
        <taxon>Bacteria</taxon>
        <taxon>Pseudomonadati</taxon>
        <taxon>Bacteroidota</taxon>
        <taxon>Flavobacteriia</taxon>
        <taxon>Flavobacteriales</taxon>
        <taxon>Flavobacteriaceae</taxon>
        <taxon>Gelidibacter</taxon>
    </lineage>
</organism>
<dbReference type="EMBL" id="SDDZ01000018">
    <property type="protein sequence ID" value="RXJ44419.1"/>
    <property type="molecule type" value="Genomic_DNA"/>
</dbReference>
<accession>A0A4V1LMF9</accession>
<dbReference type="Proteomes" id="UP000289792">
    <property type="component" value="Unassembled WGS sequence"/>
</dbReference>
<protein>
    <recommendedName>
        <fullName evidence="3">General stress protein CsbD</fullName>
    </recommendedName>
</protein>
<name>A0A4V1LMF9_9FLAO</name>
<evidence type="ECO:0000313" key="1">
    <source>
        <dbReference type="EMBL" id="RXJ44419.1"/>
    </source>
</evidence>
<gene>
    <name evidence="1" type="ORF">ESZ48_17995</name>
</gene>
<dbReference type="InterPro" id="IPR036629">
    <property type="entry name" value="YjbJ_sf"/>
</dbReference>
<sequence length="81" mass="9378">MAIKNKLNERSTTESFKIKDDWDKQASALRTKYPTLSSEDVKFEIGKEEELFKRIETRLGKTPDQVIGILKNVYKDVIETA</sequence>
<dbReference type="Gene3D" id="1.10.1470.10">
    <property type="entry name" value="YjbJ"/>
    <property type="match status" value="1"/>
</dbReference>
<dbReference type="RefSeq" id="WP_129018890.1">
    <property type="nucleotide sequence ID" value="NZ_SDDZ01000018.1"/>
</dbReference>